<name>A0A650CIV0_SULOH</name>
<evidence type="ECO:0000313" key="2">
    <source>
        <dbReference type="Proteomes" id="UP000427373"/>
    </source>
</evidence>
<sequence length="119" mass="13810">MVSIENEAKKLAATYARWLRNPQEALFGKQGGRGIVMIIYDKVKSAKTKDEIIKALDLSQYPDLDKATYNDLSRFFNELINKISQFDDQNAIKFTVEAFRYFQIALFTKIEDINKGYWA</sequence>
<proteinExistence type="predicted"/>
<dbReference type="AlphaFoldDB" id="A0A650CIV0"/>
<reference evidence="1 2" key="1">
    <citation type="submission" date="2019-10" db="EMBL/GenBank/DDBJ databases">
        <title>Genome Sequences from Six Type Strain Members of the Archaeal Family Sulfolobaceae: Acidianus ambivalens, Acidianus infernus, Metallosphaera prunae, Stygiolobus azoricus, Sulfolobus metallicus, and Sulfurisphaera ohwakuensis.</title>
        <authorList>
            <person name="Counts J.A."/>
            <person name="Kelly R.M."/>
        </authorList>
    </citation>
    <scope>NUCLEOTIDE SEQUENCE [LARGE SCALE GENOMIC DNA]</scope>
    <source>
        <strain evidence="1 2">TA-1</strain>
    </source>
</reference>
<accession>A0A650CIV0</accession>
<gene>
    <name evidence="1" type="ORF">D1869_10650</name>
</gene>
<dbReference type="Proteomes" id="UP000427373">
    <property type="component" value="Chromosome"/>
</dbReference>
<evidence type="ECO:0008006" key="3">
    <source>
        <dbReference type="Google" id="ProtNLM"/>
    </source>
</evidence>
<protein>
    <recommendedName>
        <fullName evidence="3">CRISPR type III-B/RAMP module-associated protein Cmr5</fullName>
    </recommendedName>
</protein>
<dbReference type="EMBL" id="CP045484">
    <property type="protein sequence ID" value="QGR17595.1"/>
    <property type="molecule type" value="Genomic_DNA"/>
</dbReference>
<organism evidence="1 2">
    <name type="scientific">Sulfurisphaera ohwakuensis</name>
    <dbReference type="NCBI Taxonomy" id="69656"/>
    <lineage>
        <taxon>Archaea</taxon>
        <taxon>Thermoproteota</taxon>
        <taxon>Thermoprotei</taxon>
        <taxon>Sulfolobales</taxon>
        <taxon>Sulfolobaceae</taxon>
        <taxon>Sulfurisphaera</taxon>
    </lineage>
</organism>
<keyword evidence="2" id="KW-1185">Reference proteome</keyword>
<dbReference type="KEGG" id="soh:D1869_10650"/>
<evidence type="ECO:0000313" key="1">
    <source>
        <dbReference type="EMBL" id="QGR17595.1"/>
    </source>
</evidence>